<accession>A0A7W7DD02</accession>
<dbReference type="GO" id="GO:0005524">
    <property type="term" value="F:ATP binding"/>
    <property type="evidence" value="ECO:0007669"/>
    <property type="project" value="UniProtKB-KW"/>
</dbReference>
<organism evidence="15 16">
    <name type="scientific">Sphaerisporangium siamense</name>
    <dbReference type="NCBI Taxonomy" id="795645"/>
    <lineage>
        <taxon>Bacteria</taxon>
        <taxon>Bacillati</taxon>
        <taxon>Actinomycetota</taxon>
        <taxon>Actinomycetes</taxon>
        <taxon>Streptosporangiales</taxon>
        <taxon>Streptosporangiaceae</taxon>
        <taxon>Sphaerisporangium</taxon>
    </lineage>
</organism>
<evidence type="ECO:0000313" key="16">
    <source>
        <dbReference type="Proteomes" id="UP000542210"/>
    </source>
</evidence>
<evidence type="ECO:0000259" key="14">
    <source>
        <dbReference type="PROSITE" id="PS50929"/>
    </source>
</evidence>
<dbReference type="Proteomes" id="UP000542210">
    <property type="component" value="Unassembled WGS sequence"/>
</dbReference>
<evidence type="ECO:0000256" key="11">
    <source>
        <dbReference type="SAM" id="MobiDB-lite"/>
    </source>
</evidence>
<keyword evidence="4" id="KW-0547">Nucleotide-binding</keyword>
<proteinExistence type="inferred from homology"/>
<dbReference type="GO" id="GO:0034040">
    <property type="term" value="F:ATPase-coupled lipid transmembrane transporter activity"/>
    <property type="evidence" value="ECO:0007669"/>
    <property type="project" value="TreeGrafter"/>
</dbReference>
<dbReference type="InterPro" id="IPR003439">
    <property type="entry name" value="ABC_transporter-like_ATP-bd"/>
</dbReference>
<evidence type="ECO:0000256" key="2">
    <source>
        <dbReference type="ARBA" id="ARBA00022448"/>
    </source>
</evidence>
<dbReference type="EMBL" id="JACHND010000001">
    <property type="protein sequence ID" value="MBB4704547.1"/>
    <property type="molecule type" value="Genomic_DNA"/>
</dbReference>
<evidence type="ECO:0000256" key="5">
    <source>
        <dbReference type="ARBA" id="ARBA00022840"/>
    </source>
</evidence>
<dbReference type="InterPro" id="IPR027417">
    <property type="entry name" value="P-loop_NTPase"/>
</dbReference>
<evidence type="ECO:0000256" key="9">
    <source>
        <dbReference type="ARBA" id="ARBA00061644"/>
    </source>
</evidence>
<dbReference type="PANTHER" id="PTHR24221:SF654">
    <property type="entry name" value="ATP-BINDING CASSETTE SUB-FAMILY B MEMBER 6"/>
    <property type="match status" value="1"/>
</dbReference>
<dbReference type="InterPro" id="IPR036640">
    <property type="entry name" value="ABC1_TM_sf"/>
</dbReference>
<dbReference type="Gene3D" id="1.20.1560.10">
    <property type="entry name" value="ABC transporter type 1, transmembrane domain"/>
    <property type="match status" value="1"/>
</dbReference>
<dbReference type="RefSeq" id="WP_184885651.1">
    <property type="nucleotide sequence ID" value="NZ_BOOV01000019.1"/>
</dbReference>
<dbReference type="Gene3D" id="3.40.50.300">
    <property type="entry name" value="P-loop containing nucleotide triphosphate hydrolases"/>
    <property type="match status" value="1"/>
</dbReference>
<evidence type="ECO:0000313" key="15">
    <source>
        <dbReference type="EMBL" id="MBB4704547.1"/>
    </source>
</evidence>
<evidence type="ECO:0000256" key="4">
    <source>
        <dbReference type="ARBA" id="ARBA00022741"/>
    </source>
</evidence>
<evidence type="ECO:0000256" key="10">
    <source>
        <dbReference type="ARBA" id="ARBA00071747"/>
    </source>
</evidence>
<evidence type="ECO:0000256" key="8">
    <source>
        <dbReference type="ARBA" id="ARBA00055053"/>
    </source>
</evidence>
<dbReference type="GO" id="GO:0140359">
    <property type="term" value="F:ABC-type transporter activity"/>
    <property type="evidence" value="ECO:0007669"/>
    <property type="project" value="InterPro"/>
</dbReference>
<feature type="transmembrane region" description="Helical" evidence="12">
    <location>
        <begin position="59"/>
        <end position="80"/>
    </location>
</feature>
<dbReference type="AlphaFoldDB" id="A0A7W7DD02"/>
<feature type="transmembrane region" description="Helical" evidence="12">
    <location>
        <begin position="250"/>
        <end position="269"/>
    </location>
</feature>
<evidence type="ECO:0000256" key="1">
    <source>
        <dbReference type="ARBA" id="ARBA00004651"/>
    </source>
</evidence>
<comment type="subcellular location">
    <subcellularLocation>
        <location evidence="1">Cell membrane</location>
        <topology evidence="1">Multi-pass membrane protein</topology>
    </subcellularLocation>
</comment>
<dbReference type="SUPFAM" id="SSF90123">
    <property type="entry name" value="ABC transporter transmembrane region"/>
    <property type="match status" value="1"/>
</dbReference>
<dbReference type="GO" id="GO:0005886">
    <property type="term" value="C:plasma membrane"/>
    <property type="evidence" value="ECO:0007669"/>
    <property type="project" value="UniProtKB-SubCell"/>
</dbReference>
<comment type="caution">
    <text evidence="15">The sequence shown here is derived from an EMBL/GenBank/DDBJ whole genome shotgun (WGS) entry which is preliminary data.</text>
</comment>
<dbReference type="Pfam" id="PF00005">
    <property type="entry name" value="ABC_tran"/>
    <property type="match status" value="1"/>
</dbReference>
<keyword evidence="6 12" id="KW-1133">Transmembrane helix</keyword>
<evidence type="ECO:0000256" key="6">
    <source>
        <dbReference type="ARBA" id="ARBA00022989"/>
    </source>
</evidence>
<sequence length="605" mass="66208">MLLTLQYYGGELRRQWRTAAPALVLPAVGNICLFYLAPLAVGGIVGHLSAGREGTVAALMPYVLGFGAMLLTGEVVWRLALHFVNRTEARGIEGLAATGMRELLDKDSAFFHDNFAGSLTKRVLSFSSGFEGFTDTLTFAVIAKVVPLGFASVVLWRYHPLLVFVLVGLIVVTGFLVAPLIRRRQRLVDEREAAKVRVSGHVADVLANMDTVRAFAAEDREEVEHRARLAEQRRLSLRSWDYGNLRVDTVVAPLSVLTSTIGLLLAVALRGGLGVEAIVVTFTYYSNAIGIMFEFNQIYRRLESVLTESAQFAELLLTPPNVVDPDDPQPLRPADTSVHFERVSFAHAGHPPLFDGLNLSIPAGTKIGLVGRSGGGKTTLTRLLLRLMDIQGGRILVGGQDISRLRQADLRSLIAYVPQEPAMFHRSLRDNIAFARPGATEAEILQAARAAHVTEFAEALPEGFDTLVGERGVKLSGGQRQRVALARAILRDAPILLLDEATSALDSESEILVQEALWALMRDRTALVVAHRLSTVVRMDRLVVLDQGRIVEQGDHRELLRAQGAYARLWHHQSGGFLTEESTDEASEDHTRGYASDALRADARG</sequence>
<dbReference type="InterPro" id="IPR039421">
    <property type="entry name" value="Type_1_exporter"/>
</dbReference>
<comment type="similarity">
    <text evidence="9">Belongs to the ABC transporter superfamily. Lipid exporter (TC 3.A.1.106) family.</text>
</comment>
<comment type="function">
    <text evidence="8">ABC transporter involved in fatty acid import. Transmembrane domains (TMD) form a pore in the membrane and the ATP-binding domain (NBD) is responsible for energy generation.</text>
</comment>
<dbReference type="PROSITE" id="PS50893">
    <property type="entry name" value="ABC_TRANSPORTER_2"/>
    <property type="match status" value="1"/>
</dbReference>
<evidence type="ECO:0000256" key="12">
    <source>
        <dbReference type="SAM" id="Phobius"/>
    </source>
</evidence>
<protein>
    <recommendedName>
        <fullName evidence="10">Fatty acid ABC transporter ATP-binding/permease protein</fullName>
    </recommendedName>
</protein>
<dbReference type="InterPro" id="IPR017871">
    <property type="entry name" value="ABC_transporter-like_CS"/>
</dbReference>
<dbReference type="FunFam" id="3.40.50.300:FF:000287">
    <property type="entry name" value="Multidrug ABC transporter ATP-binding protein"/>
    <property type="match status" value="1"/>
</dbReference>
<keyword evidence="2" id="KW-0813">Transport</keyword>
<name>A0A7W7DD02_9ACTN</name>
<feature type="region of interest" description="Disordered" evidence="11">
    <location>
        <begin position="581"/>
        <end position="605"/>
    </location>
</feature>
<dbReference type="InterPro" id="IPR003593">
    <property type="entry name" value="AAA+_ATPase"/>
</dbReference>
<dbReference type="GO" id="GO:0016887">
    <property type="term" value="F:ATP hydrolysis activity"/>
    <property type="evidence" value="ECO:0007669"/>
    <property type="project" value="InterPro"/>
</dbReference>
<gene>
    <name evidence="15" type="ORF">BJ982_006091</name>
</gene>
<reference evidence="15 16" key="1">
    <citation type="submission" date="2020-08" db="EMBL/GenBank/DDBJ databases">
        <title>Sequencing the genomes of 1000 actinobacteria strains.</title>
        <authorList>
            <person name="Klenk H.-P."/>
        </authorList>
    </citation>
    <scope>NUCLEOTIDE SEQUENCE [LARGE SCALE GENOMIC DNA]</scope>
    <source>
        <strain evidence="15 16">DSM 45784</strain>
    </source>
</reference>
<dbReference type="InterPro" id="IPR011527">
    <property type="entry name" value="ABC1_TM_dom"/>
</dbReference>
<evidence type="ECO:0000259" key="13">
    <source>
        <dbReference type="PROSITE" id="PS50893"/>
    </source>
</evidence>
<feature type="transmembrane region" description="Helical" evidence="12">
    <location>
        <begin position="137"/>
        <end position="156"/>
    </location>
</feature>
<dbReference type="PROSITE" id="PS50929">
    <property type="entry name" value="ABC_TM1F"/>
    <property type="match status" value="1"/>
</dbReference>
<evidence type="ECO:0000256" key="3">
    <source>
        <dbReference type="ARBA" id="ARBA00022692"/>
    </source>
</evidence>
<dbReference type="PANTHER" id="PTHR24221">
    <property type="entry name" value="ATP-BINDING CASSETTE SUB-FAMILY B"/>
    <property type="match status" value="1"/>
</dbReference>
<keyword evidence="5 15" id="KW-0067">ATP-binding</keyword>
<keyword evidence="3 12" id="KW-0812">Transmembrane</keyword>
<keyword evidence="7 12" id="KW-0472">Membrane</keyword>
<feature type="transmembrane region" description="Helical" evidence="12">
    <location>
        <begin position="162"/>
        <end position="181"/>
    </location>
</feature>
<dbReference type="Pfam" id="PF00664">
    <property type="entry name" value="ABC_membrane"/>
    <property type="match status" value="1"/>
</dbReference>
<feature type="domain" description="ABC transporter" evidence="13">
    <location>
        <begin position="338"/>
        <end position="572"/>
    </location>
</feature>
<dbReference type="SMART" id="SM00382">
    <property type="entry name" value="AAA"/>
    <property type="match status" value="1"/>
</dbReference>
<feature type="transmembrane region" description="Helical" evidence="12">
    <location>
        <begin position="21"/>
        <end position="47"/>
    </location>
</feature>
<keyword evidence="16" id="KW-1185">Reference proteome</keyword>
<evidence type="ECO:0000256" key="7">
    <source>
        <dbReference type="ARBA" id="ARBA00023136"/>
    </source>
</evidence>
<dbReference type="SUPFAM" id="SSF52540">
    <property type="entry name" value="P-loop containing nucleoside triphosphate hydrolases"/>
    <property type="match status" value="1"/>
</dbReference>
<dbReference type="PROSITE" id="PS00211">
    <property type="entry name" value="ABC_TRANSPORTER_1"/>
    <property type="match status" value="1"/>
</dbReference>
<feature type="domain" description="ABC transmembrane type-1" evidence="14">
    <location>
        <begin position="27"/>
        <end position="304"/>
    </location>
</feature>